<keyword evidence="2" id="KW-1185">Reference proteome</keyword>
<dbReference type="CDD" id="cd00093">
    <property type="entry name" value="HTH_XRE"/>
    <property type="match status" value="1"/>
</dbReference>
<proteinExistence type="predicted"/>
<evidence type="ECO:0000313" key="2">
    <source>
        <dbReference type="Proteomes" id="UP000734823"/>
    </source>
</evidence>
<name>A0ABR7L5P0_9PSEU</name>
<dbReference type="Proteomes" id="UP000734823">
    <property type="component" value="Unassembled WGS sequence"/>
</dbReference>
<accession>A0ABR7L5P0</accession>
<reference evidence="1 2" key="1">
    <citation type="submission" date="2020-06" db="EMBL/GenBank/DDBJ databases">
        <title>Actinokineospora xiongansis sp. nov., isolated from soil of Baiyangdian.</title>
        <authorList>
            <person name="Zhang X."/>
        </authorList>
    </citation>
    <scope>NUCLEOTIDE SEQUENCE [LARGE SCALE GENOMIC DNA]</scope>
    <source>
        <strain evidence="1 2">HBU206404</strain>
    </source>
</reference>
<evidence type="ECO:0008006" key="3">
    <source>
        <dbReference type="Google" id="ProtNLM"/>
    </source>
</evidence>
<protein>
    <recommendedName>
        <fullName evidence="3">XRE family transcriptional regulator</fullName>
    </recommendedName>
</protein>
<comment type="caution">
    <text evidence="1">The sequence shown here is derived from an EMBL/GenBank/DDBJ whole genome shotgun (WGS) entry which is preliminary data.</text>
</comment>
<evidence type="ECO:0000313" key="1">
    <source>
        <dbReference type="EMBL" id="MBC6447980.1"/>
    </source>
</evidence>
<dbReference type="EMBL" id="JABVED010000006">
    <property type="protein sequence ID" value="MBC6447980.1"/>
    <property type="molecule type" value="Genomic_DNA"/>
</dbReference>
<dbReference type="RefSeq" id="WP_187220488.1">
    <property type="nucleotide sequence ID" value="NZ_JABVED010000006.1"/>
</dbReference>
<sequence length="301" mass="33842">MDHNTGAVLPAGPFHEALGQAIRARGLTLERLRAHLATRGITLSTATLSYWQTGRRQPERQDSIEALIALEGVLRVPAGSLITLLPPPRPRGRPPADQSPGAPLLDLWPLDELPRLATYLRMPEYQTLRYVAVDDRVELDADGIERVLGTRQVMRATAPTLHFFDISWVEHPDAQAPDTTFRGASKVDHRWHPESGYLVAKLEFDHELAPDETVIVDRHRRYHSHGAASEHTRAFWAPVSTFIAQATFDPARRPRRCFAVRAPNHAEPLEDIRELTLNTSGEIHAVFTNATVGVWGLRWDW</sequence>
<gene>
    <name evidence="1" type="ORF">GPZ80_12455</name>
</gene>
<dbReference type="InterPro" id="IPR001387">
    <property type="entry name" value="Cro/C1-type_HTH"/>
</dbReference>
<organism evidence="1 2">
    <name type="scientific">Actinokineospora xionganensis</name>
    <dbReference type="NCBI Taxonomy" id="2684470"/>
    <lineage>
        <taxon>Bacteria</taxon>
        <taxon>Bacillati</taxon>
        <taxon>Actinomycetota</taxon>
        <taxon>Actinomycetes</taxon>
        <taxon>Pseudonocardiales</taxon>
        <taxon>Pseudonocardiaceae</taxon>
        <taxon>Actinokineospora</taxon>
    </lineage>
</organism>